<feature type="non-terminal residue" evidence="3">
    <location>
        <position position="1"/>
    </location>
</feature>
<comment type="caution">
    <text evidence="3">The sequence shown here is derived from an EMBL/GenBank/DDBJ whole genome shotgun (WGS) entry which is preliminary data.</text>
</comment>
<sequence length="126" mass="13842">GLEDSKKYLSNQAYMCPNCYTMAVYHVKLRTKFTFFCIPLFPITKGKPLYLCERCHWASEQGPPQMVPLPQPPPGYAVTDGSAPLPPPPPPAEALSKGSVGCPQCYQPLPGSNFQFCPHCGLNLRA</sequence>
<dbReference type="EMBL" id="JANBPT010000594">
    <property type="protein sequence ID" value="KAJ1916190.1"/>
    <property type="molecule type" value="Genomic_DNA"/>
</dbReference>
<dbReference type="OrthoDB" id="5545479at2759"/>
<gene>
    <name evidence="3" type="ORF">IWQ60_008190</name>
</gene>
<feature type="domain" description="Zinc-ribbon 15" evidence="2">
    <location>
        <begin position="15"/>
        <end position="121"/>
    </location>
</feature>
<reference evidence="3" key="1">
    <citation type="submission" date="2022-07" db="EMBL/GenBank/DDBJ databases">
        <title>Phylogenomic reconstructions and comparative analyses of Kickxellomycotina fungi.</title>
        <authorList>
            <person name="Reynolds N.K."/>
            <person name="Stajich J.E."/>
            <person name="Barry K."/>
            <person name="Grigoriev I.V."/>
            <person name="Crous P."/>
            <person name="Smith M.E."/>
        </authorList>
    </citation>
    <scope>NUCLEOTIDE SEQUENCE</scope>
    <source>
        <strain evidence="3">RSA 861</strain>
    </source>
</reference>
<evidence type="ECO:0000256" key="1">
    <source>
        <dbReference type="SAM" id="MobiDB-lite"/>
    </source>
</evidence>
<protein>
    <recommendedName>
        <fullName evidence="2">Zinc-ribbon 15 domain-containing protein</fullName>
    </recommendedName>
</protein>
<feature type="compositionally biased region" description="Pro residues" evidence="1">
    <location>
        <begin position="65"/>
        <end position="75"/>
    </location>
</feature>
<evidence type="ECO:0000259" key="2">
    <source>
        <dbReference type="Pfam" id="PF17032"/>
    </source>
</evidence>
<organism evidence="3 4">
    <name type="scientific">Tieghemiomyces parasiticus</name>
    <dbReference type="NCBI Taxonomy" id="78921"/>
    <lineage>
        <taxon>Eukaryota</taxon>
        <taxon>Fungi</taxon>
        <taxon>Fungi incertae sedis</taxon>
        <taxon>Zoopagomycota</taxon>
        <taxon>Kickxellomycotina</taxon>
        <taxon>Dimargaritomycetes</taxon>
        <taxon>Dimargaritales</taxon>
        <taxon>Dimargaritaceae</taxon>
        <taxon>Tieghemiomyces</taxon>
    </lineage>
</organism>
<feature type="region of interest" description="Disordered" evidence="1">
    <location>
        <begin position="63"/>
        <end position="99"/>
    </location>
</feature>
<name>A0A9W8A2S6_9FUNG</name>
<evidence type="ECO:0000313" key="3">
    <source>
        <dbReference type="EMBL" id="KAJ1916190.1"/>
    </source>
</evidence>
<accession>A0A9W8A2S6</accession>
<evidence type="ECO:0000313" key="4">
    <source>
        <dbReference type="Proteomes" id="UP001150569"/>
    </source>
</evidence>
<dbReference type="Pfam" id="PF17032">
    <property type="entry name" value="Zn_ribbon_15"/>
    <property type="match status" value="1"/>
</dbReference>
<dbReference type="Proteomes" id="UP001150569">
    <property type="component" value="Unassembled WGS sequence"/>
</dbReference>
<dbReference type="InterPro" id="IPR031493">
    <property type="entry name" value="Zinc_ribbon_15"/>
</dbReference>
<proteinExistence type="predicted"/>
<dbReference type="AlphaFoldDB" id="A0A9W8A2S6"/>
<keyword evidence="4" id="KW-1185">Reference proteome</keyword>